<evidence type="ECO:0000313" key="5">
    <source>
        <dbReference type="Proteomes" id="UP000694888"/>
    </source>
</evidence>
<evidence type="ECO:0000256" key="4">
    <source>
        <dbReference type="SAM" id="MobiDB-lite"/>
    </source>
</evidence>
<dbReference type="PANTHER" id="PTHR13299">
    <property type="entry name" value="PEROXISOMAL MEMBRANE PROTEIN PEX16"/>
    <property type="match status" value="1"/>
</dbReference>
<organism evidence="5 6">
    <name type="scientific">Aplysia californica</name>
    <name type="common">California sea hare</name>
    <dbReference type="NCBI Taxonomy" id="6500"/>
    <lineage>
        <taxon>Eukaryota</taxon>
        <taxon>Metazoa</taxon>
        <taxon>Spiralia</taxon>
        <taxon>Lophotrochozoa</taxon>
        <taxon>Mollusca</taxon>
        <taxon>Gastropoda</taxon>
        <taxon>Heterobranchia</taxon>
        <taxon>Euthyneura</taxon>
        <taxon>Tectipleura</taxon>
        <taxon>Aplysiida</taxon>
        <taxon>Aplysioidea</taxon>
        <taxon>Aplysiidae</taxon>
        <taxon>Aplysia</taxon>
    </lineage>
</organism>
<keyword evidence="3" id="KW-0576">Peroxisome</keyword>
<comment type="subcellular location">
    <subcellularLocation>
        <location evidence="3">Peroxisome membrane</location>
    </subcellularLocation>
</comment>
<name>A0ABM1AAT2_APLCA</name>
<evidence type="ECO:0000313" key="6">
    <source>
        <dbReference type="RefSeq" id="XP_012944141.2"/>
    </source>
</evidence>
<gene>
    <name evidence="6" type="primary">LOC101857605</name>
</gene>
<dbReference type="PANTHER" id="PTHR13299:SF0">
    <property type="entry name" value="PEROXISOMAL MEMBRANE PROTEIN PEX16"/>
    <property type="match status" value="1"/>
</dbReference>
<reference evidence="6" key="1">
    <citation type="submission" date="2025-08" db="UniProtKB">
        <authorList>
            <consortium name="RefSeq"/>
        </authorList>
    </citation>
    <scope>IDENTIFICATION</scope>
</reference>
<sequence>MAEMLQNLFQEYKKAVSQNSAAIAQFESAFRFVSYAIAGRFEDSSLLSELLYSASNLLVLFNDAIIQKASGILPSVTASQERLQSLVTVLEYVGVFIEMAAHRLYGDLGRWTAIAVVQLAKAVARFLLLVRHGVGIQTVPPLAPVDRDALLKQAGVSQKKEEPSDVISQPLSINGTSPSVIFTLKRSGKVMRTLSTAPPVNRRDWKLPGETVETPETTQEKENRKPTCLSSAQTYGECLYIFKPLVHLSSLYLFGTSSFKPWILSAGLDVSSLCLMGDTSSLNSQEKRELKRRSLMLVMYLLRSPFYDRHSKEKLLRVLRALSDTIPGLSLVMVPLMEYLPVWQQIYFYTWSS</sequence>
<protein>
    <recommendedName>
        <fullName evidence="2 3">Peroxisomal membrane protein PEX16</fullName>
    </recommendedName>
</protein>
<dbReference type="RefSeq" id="XP_012944141.2">
    <property type="nucleotide sequence ID" value="XM_013088687.2"/>
</dbReference>
<feature type="region of interest" description="Disordered" evidence="4">
    <location>
        <begin position="202"/>
        <end position="225"/>
    </location>
</feature>
<accession>A0ABM1AAT2</accession>
<dbReference type="Proteomes" id="UP000694888">
    <property type="component" value="Unplaced"/>
</dbReference>
<evidence type="ECO:0000256" key="1">
    <source>
        <dbReference type="ARBA" id="ARBA00009505"/>
    </source>
</evidence>
<comment type="similarity">
    <text evidence="1 3">Belongs to the peroxin-16 family.</text>
</comment>
<dbReference type="GeneID" id="101857605"/>
<proteinExistence type="inferred from homology"/>
<keyword evidence="3" id="KW-0962">Peroxisome biogenesis</keyword>
<dbReference type="InterPro" id="IPR013919">
    <property type="entry name" value="Pex16"/>
</dbReference>
<evidence type="ECO:0000256" key="3">
    <source>
        <dbReference type="RuleBase" id="RU365003"/>
    </source>
</evidence>
<keyword evidence="5" id="KW-1185">Reference proteome</keyword>
<dbReference type="Pfam" id="PF08610">
    <property type="entry name" value="Pex16"/>
    <property type="match status" value="1"/>
</dbReference>
<evidence type="ECO:0000256" key="2">
    <source>
        <dbReference type="ARBA" id="ARBA00018577"/>
    </source>
</evidence>